<dbReference type="PANTHER" id="PTHR21343">
    <property type="entry name" value="DETHIOBIOTIN SYNTHETASE"/>
    <property type="match status" value="1"/>
</dbReference>
<evidence type="ECO:0000259" key="6">
    <source>
        <dbReference type="Pfam" id="PF07685"/>
    </source>
</evidence>
<organism evidence="7">
    <name type="scientific">Moorella thermoacetica Y72</name>
    <dbReference type="NCBI Taxonomy" id="1325331"/>
    <lineage>
        <taxon>Bacteria</taxon>
        <taxon>Bacillati</taxon>
        <taxon>Bacillota</taxon>
        <taxon>Clostridia</taxon>
        <taxon>Neomoorellales</taxon>
        <taxon>Neomoorellaceae</taxon>
        <taxon>Neomoorella</taxon>
    </lineage>
</organism>
<dbReference type="PROSITE" id="PS51274">
    <property type="entry name" value="GATASE_COBBQ"/>
    <property type="match status" value="1"/>
</dbReference>
<sequence>MAKAIMLQGTSSNVGKSVLAAALCRIFHRNGYRVSPFKSQNMALNSGATPDGGEMGRAQIVQAMAAGVVPRVEMNPILLKPTAHASSQVIVLGRPVGNLGAREYHGHFNQKLWSRVEEAYAFLEREFEIIVIEGAGSPAEINLKAGEIANMRVARMAGAPVLLVADIDRGGALAAVVGTLELLEPEERVMVAGIIINKFRGDLDLLKPALDFLESRTGKPVLGVIPFLPDHGLPEEDSVVLEGVTGRSTGAGEVEIAVIKLPCISNFTDFDALEREKGVNLRYVEAASDLGNPDLVILPGSKNTIGDLLWLRRQGLETAIKELAGRGTPIIGICGGYQMLGKEIRDPEHVETDVEMIKGLDLLPIKTVFQTSKATNQVRGVVTGSGPFLGPLQGQEVQGYEIHMGASFLLDGRPAFKITSRGGRLVTLDDGALAGEGRIWGTYIHGILDNDSLRHQVISVLRARRGLPARPGMLNFMAEQERRLDILAGEVARHLDLGRLAAIMGLERPLVWTGHGN</sequence>
<feature type="domain" description="CobB/CobQ-like glutamine amidotransferase" evidence="6">
    <location>
        <begin position="255"/>
        <end position="451"/>
    </location>
</feature>
<evidence type="ECO:0000256" key="2">
    <source>
        <dbReference type="ARBA" id="ARBA00022573"/>
    </source>
</evidence>
<dbReference type="RefSeq" id="WP_025774559.1">
    <property type="nucleotide sequence ID" value="NZ_DF238840.1"/>
</dbReference>
<dbReference type="SUPFAM" id="SSF52540">
    <property type="entry name" value="P-loop containing nucleoside triphosphate hydrolases"/>
    <property type="match status" value="1"/>
</dbReference>
<reference evidence="7" key="1">
    <citation type="journal article" date="2014" name="Gene">
        <title>Genome-guided analysis of transformation efficiency and carbon dioxide assimilation by Moorella thermoacetica Y72.</title>
        <authorList>
            <person name="Tsukahara K."/>
            <person name="Kita A."/>
            <person name="Nakashimada Y."/>
            <person name="Hoshino T."/>
            <person name="Murakami K."/>
        </authorList>
    </citation>
    <scope>NUCLEOTIDE SEQUENCE [LARGE SCALE GENOMIC DNA]</scope>
    <source>
        <strain evidence="7">Y72</strain>
    </source>
</reference>
<dbReference type="Gene3D" id="3.40.50.880">
    <property type="match status" value="1"/>
</dbReference>
<dbReference type="GO" id="GO:0015420">
    <property type="term" value="F:ABC-type vitamin B12 transporter activity"/>
    <property type="evidence" value="ECO:0007669"/>
    <property type="project" value="UniProtKB-UniRule"/>
</dbReference>
<dbReference type="InterPro" id="IPR027417">
    <property type="entry name" value="P-loop_NTPase"/>
</dbReference>
<evidence type="ECO:0000259" key="5">
    <source>
        <dbReference type="Pfam" id="PF01656"/>
    </source>
</evidence>
<dbReference type="EMBL" id="DF238840">
    <property type="protein sequence ID" value="GAF26844.1"/>
    <property type="molecule type" value="Genomic_DNA"/>
</dbReference>
<dbReference type="Proteomes" id="UP000063718">
    <property type="component" value="Unassembled WGS sequence"/>
</dbReference>
<dbReference type="CDD" id="cd05389">
    <property type="entry name" value="CobQ_N"/>
    <property type="match status" value="1"/>
</dbReference>
<dbReference type="Pfam" id="PF07685">
    <property type="entry name" value="GATase_3"/>
    <property type="match status" value="1"/>
</dbReference>
<dbReference type="PANTHER" id="PTHR21343:SF1">
    <property type="entry name" value="COBYRIC ACID SYNTHASE"/>
    <property type="match status" value="1"/>
</dbReference>
<name>A0A0S6UHA2_NEOTH</name>
<feature type="active site" evidence="4">
    <location>
        <position position="445"/>
    </location>
</feature>
<dbReference type="GO" id="GO:0003824">
    <property type="term" value="F:catalytic activity"/>
    <property type="evidence" value="ECO:0007669"/>
    <property type="project" value="InterPro"/>
</dbReference>
<evidence type="ECO:0000256" key="3">
    <source>
        <dbReference type="ARBA" id="ARBA00022962"/>
    </source>
</evidence>
<keyword evidence="3 4" id="KW-0315">Glutamine amidotransferase</keyword>
<dbReference type="GO" id="GO:0009236">
    <property type="term" value="P:cobalamin biosynthetic process"/>
    <property type="evidence" value="ECO:0007669"/>
    <property type="project" value="UniProtKB-UniRule"/>
</dbReference>
<proteinExistence type="inferred from homology"/>
<dbReference type="InterPro" id="IPR047045">
    <property type="entry name" value="CobQ_N"/>
</dbReference>
<dbReference type="InterPro" id="IPR004459">
    <property type="entry name" value="CobQ_synth"/>
</dbReference>
<dbReference type="SUPFAM" id="SSF52317">
    <property type="entry name" value="Class I glutamine amidotransferase-like"/>
    <property type="match status" value="1"/>
</dbReference>
<dbReference type="InterPro" id="IPR002586">
    <property type="entry name" value="CobQ/CobB/MinD/ParA_Nub-bd_dom"/>
</dbReference>
<dbReference type="InterPro" id="IPR011698">
    <property type="entry name" value="GATase_3"/>
</dbReference>
<dbReference type="UniPathway" id="UPA00148"/>
<evidence type="ECO:0000256" key="1">
    <source>
        <dbReference type="ARBA" id="ARBA00004953"/>
    </source>
</evidence>
<dbReference type="InterPro" id="IPR033949">
    <property type="entry name" value="CobQ_GATase1"/>
</dbReference>
<dbReference type="NCBIfam" id="NF001989">
    <property type="entry name" value="PRK00784.1"/>
    <property type="match status" value="1"/>
</dbReference>
<evidence type="ECO:0000313" key="7">
    <source>
        <dbReference type="EMBL" id="GAF26844.1"/>
    </source>
</evidence>
<dbReference type="CDD" id="cd01750">
    <property type="entry name" value="GATase1_CobQ"/>
    <property type="match status" value="1"/>
</dbReference>
<dbReference type="NCBIfam" id="TIGR00313">
    <property type="entry name" value="cobQ"/>
    <property type="match status" value="1"/>
</dbReference>
<comment type="pathway">
    <text evidence="1 4">Cofactor biosynthesis; adenosylcobalamin biosynthesis.</text>
</comment>
<comment type="similarity">
    <text evidence="4">Belongs to the CobB/CobQ family. CobQ subfamily.</text>
</comment>
<keyword evidence="2 4" id="KW-0169">Cobalamin biosynthesis</keyword>
<accession>A0A0S6UHA2</accession>
<dbReference type="AlphaFoldDB" id="A0A0S6UHA2"/>
<dbReference type="HAMAP" id="MF_00028">
    <property type="entry name" value="CobQ"/>
    <property type="match status" value="1"/>
</dbReference>
<dbReference type="Pfam" id="PF01656">
    <property type="entry name" value="CbiA"/>
    <property type="match status" value="1"/>
</dbReference>
<dbReference type="Gene3D" id="3.40.50.300">
    <property type="entry name" value="P-loop containing nucleotide triphosphate hydrolases"/>
    <property type="match status" value="1"/>
</dbReference>
<dbReference type="InterPro" id="IPR029062">
    <property type="entry name" value="Class_I_gatase-like"/>
</dbReference>
<evidence type="ECO:0000256" key="4">
    <source>
        <dbReference type="HAMAP-Rule" id="MF_00028"/>
    </source>
</evidence>
<protein>
    <recommendedName>
        <fullName evidence="4">Cobyric acid synthase</fullName>
    </recommendedName>
</protein>
<feature type="active site" description="Nucleophile" evidence="4">
    <location>
        <position position="334"/>
    </location>
</feature>
<comment type="function">
    <text evidence="4">Catalyzes amidations at positions B, D, E, and G on adenosylcobyrinic A,C-diamide. NH(2) groups are provided by glutamine, and one molecule of ATP is hydrogenolyzed for each amidation.</text>
</comment>
<gene>
    <name evidence="4" type="primary">cobQ</name>
    <name evidence="7" type="ORF">MTY_2184</name>
</gene>
<feature type="domain" description="CobQ/CobB/MinD/ParA nucleotide binding" evidence="5">
    <location>
        <begin position="5"/>
        <end position="229"/>
    </location>
</feature>